<dbReference type="SUPFAM" id="SSF55816">
    <property type="entry name" value="5'-nucleotidase (syn. UDP-sugar hydrolase), C-terminal domain"/>
    <property type="match status" value="1"/>
</dbReference>
<dbReference type="Gene3D" id="3.90.780.10">
    <property type="entry name" value="5'-Nucleotidase, C-terminal domain"/>
    <property type="match status" value="1"/>
</dbReference>
<gene>
    <name evidence="6" type="ORF">DFR39_104311</name>
</gene>
<comment type="similarity">
    <text evidence="1 3">Belongs to the 5'-nucleotidase family.</text>
</comment>
<dbReference type="GO" id="GO:0000166">
    <property type="term" value="F:nucleotide binding"/>
    <property type="evidence" value="ECO:0007669"/>
    <property type="project" value="UniProtKB-KW"/>
</dbReference>
<dbReference type="PANTHER" id="PTHR11575:SF24">
    <property type="entry name" value="5'-NUCLEOTIDASE"/>
    <property type="match status" value="1"/>
</dbReference>
<dbReference type="EMBL" id="SNXE01000004">
    <property type="protein sequence ID" value="TDP09746.1"/>
    <property type="molecule type" value="Genomic_DNA"/>
</dbReference>
<dbReference type="Proteomes" id="UP000295357">
    <property type="component" value="Unassembled WGS sequence"/>
</dbReference>
<dbReference type="InterPro" id="IPR006146">
    <property type="entry name" value="5'-Nucleotdase_CS"/>
</dbReference>
<dbReference type="OrthoDB" id="9803927at2"/>
<feature type="chain" id="PRO_5020939073" evidence="3">
    <location>
        <begin position="28"/>
        <end position="563"/>
    </location>
</feature>
<dbReference type="PROSITE" id="PS51257">
    <property type="entry name" value="PROKAR_LIPOPROTEIN"/>
    <property type="match status" value="1"/>
</dbReference>
<dbReference type="Gene3D" id="3.60.21.10">
    <property type="match status" value="1"/>
</dbReference>
<dbReference type="PROSITE" id="PS00785">
    <property type="entry name" value="5_NUCLEOTIDASE_1"/>
    <property type="match status" value="1"/>
</dbReference>
<dbReference type="GO" id="GO:0008253">
    <property type="term" value="F:5'-nucleotidase activity"/>
    <property type="evidence" value="ECO:0007669"/>
    <property type="project" value="TreeGrafter"/>
</dbReference>
<keyword evidence="3" id="KW-0547">Nucleotide-binding</keyword>
<feature type="signal peptide" evidence="3">
    <location>
        <begin position="1"/>
        <end position="27"/>
    </location>
</feature>
<dbReference type="PANTHER" id="PTHR11575">
    <property type="entry name" value="5'-NUCLEOTIDASE-RELATED"/>
    <property type="match status" value="1"/>
</dbReference>
<evidence type="ECO:0000256" key="1">
    <source>
        <dbReference type="ARBA" id="ARBA00006654"/>
    </source>
</evidence>
<feature type="domain" description="Calcineurin-like phosphoesterase" evidence="4">
    <location>
        <begin position="38"/>
        <end position="288"/>
    </location>
</feature>
<dbReference type="GO" id="GO:0009166">
    <property type="term" value="P:nucleotide catabolic process"/>
    <property type="evidence" value="ECO:0007669"/>
    <property type="project" value="InterPro"/>
</dbReference>
<dbReference type="InterPro" id="IPR008334">
    <property type="entry name" value="5'-Nucleotdase_C"/>
</dbReference>
<evidence type="ECO:0000256" key="2">
    <source>
        <dbReference type="ARBA" id="ARBA00022729"/>
    </source>
</evidence>
<dbReference type="InterPro" id="IPR029052">
    <property type="entry name" value="Metallo-depent_PP-like"/>
</dbReference>
<name>A0A4R6N497_9BURK</name>
<dbReference type="CDD" id="cd07412">
    <property type="entry name" value="MPP_YhcR_N"/>
    <property type="match status" value="1"/>
</dbReference>
<evidence type="ECO:0000256" key="3">
    <source>
        <dbReference type="RuleBase" id="RU362119"/>
    </source>
</evidence>
<accession>A0A4R6N497</accession>
<dbReference type="SUPFAM" id="SSF56300">
    <property type="entry name" value="Metallo-dependent phosphatases"/>
    <property type="match status" value="1"/>
</dbReference>
<dbReference type="AlphaFoldDB" id="A0A4R6N497"/>
<keyword evidence="7" id="KW-1185">Reference proteome</keyword>
<dbReference type="Pfam" id="PF00149">
    <property type="entry name" value="Metallophos"/>
    <property type="match status" value="1"/>
</dbReference>
<dbReference type="PRINTS" id="PR01607">
    <property type="entry name" value="APYRASEFAMLY"/>
</dbReference>
<dbReference type="GO" id="GO:0046872">
    <property type="term" value="F:metal ion binding"/>
    <property type="evidence" value="ECO:0007669"/>
    <property type="project" value="InterPro"/>
</dbReference>
<evidence type="ECO:0000313" key="7">
    <source>
        <dbReference type="Proteomes" id="UP000295357"/>
    </source>
</evidence>
<dbReference type="InterPro" id="IPR041831">
    <property type="entry name" value="YhcR_MPP"/>
</dbReference>
<dbReference type="RefSeq" id="WP_133603706.1">
    <property type="nucleotide sequence ID" value="NZ_JAUFPJ010000004.1"/>
</dbReference>
<dbReference type="InterPro" id="IPR004843">
    <property type="entry name" value="Calcineurin-like_PHP"/>
</dbReference>
<dbReference type="GO" id="GO:0008768">
    <property type="term" value="F:UDP-sugar diphosphatase activity"/>
    <property type="evidence" value="ECO:0007669"/>
    <property type="project" value="TreeGrafter"/>
</dbReference>
<keyword evidence="3" id="KW-0378">Hydrolase</keyword>
<dbReference type="InterPro" id="IPR006179">
    <property type="entry name" value="5_nucleotidase/apyrase"/>
</dbReference>
<dbReference type="GO" id="GO:0030288">
    <property type="term" value="C:outer membrane-bounded periplasmic space"/>
    <property type="evidence" value="ECO:0007669"/>
    <property type="project" value="TreeGrafter"/>
</dbReference>
<comment type="caution">
    <text evidence="6">The sequence shown here is derived from an EMBL/GenBank/DDBJ whole genome shotgun (WGS) entry which is preliminary data.</text>
</comment>
<proteinExistence type="inferred from homology"/>
<dbReference type="InterPro" id="IPR036907">
    <property type="entry name" value="5'-Nucleotdase_C_sf"/>
</dbReference>
<protein>
    <submittedName>
        <fullName evidence="6">5'-nucleotidase</fullName>
    </submittedName>
</protein>
<reference evidence="6 7" key="1">
    <citation type="submission" date="2019-03" db="EMBL/GenBank/DDBJ databases">
        <title>Genomic Encyclopedia of Type Strains, Phase IV (KMG-IV): sequencing the most valuable type-strain genomes for metagenomic binning, comparative biology and taxonomic classification.</title>
        <authorList>
            <person name="Goeker M."/>
        </authorList>
    </citation>
    <scope>NUCLEOTIDE SEQUENCE [LARGE SCALE GENOMIC DNA]</scope>
    <source>
        <strain evidence="6 7">DSM 25082</strain>
    </source>
</reference>
<dbReference type="Pfam" id="PF02872">
    <property type="entry name" value="5_nucleotid_C"/>
    <property type="match status" value="1"/>
</dbReference>
<sequence>MSLKSKPHRLILALASTLLLGACATQMAPQASGPVQVKVLAINDFHGNLETPPSGIRIRDPKDPSKTITVPAGGAEHLATAVAELRKRNPNHVFVAAGDLIGGSPLLSSLFHDEPTIESLSLMGLHLSAVGNHEFDAGKEELLRRQKGGCHPTEGCKGPQPFKGASFKYLAASTIDEATGKTLLPAYEIRRFEGIPVGFIGLTLKSTPELVTPTGVAGLRFEDEAETVNKLVPELRAKGVEAIVVMIHEGGFPTGDYNECAGISGPIVDIVKKLDKAVDLIVSGHTHRAYQCQIDGRLVTSGDRYGTIVSEIDLQLDRTTRDVISASANNVIVRTEQFAKDPAQTSLIAAYKSLAAPLERRVIGRIEASFARDNISRAGSTVLGQLIADAQLAATTKPADGGAVIAFMNAGGVRADLLRRPSGEVTFGDVYAIQPFGNMLTTMTLSGAQIIALLEQQWRGNDGNQIVTLHVSAGFSYSQDRSRPLGSRVVPGSVKLNGTPLDPNASYRVTVNSFLASGGDGFRVLNEGKDRRMGMLDVEALERHIASQPGLKPGPLDRVTRVD</sequence>
<feature type="domain" description="5'-Nucleotidase C-terminal" evidence="5">
    <location>
        <begin position="362"/>
        <end position="526"/>
    </location>
</feature>
<evidence type="ECO:0000313" key="6">
    <source>
        <dbReference type="EMBL" id="TDP09746.1"/>
    </source>
</evidence>
<keyword evidence="2 3" id="KW-0732">Signal</keyword>
<evidence type="ECO:0000259" key="5">
    <source>
        <dbReference type="Pfam" id="PF02872"/>
    </source>
</evidence>
<evidence type="ECO:0000259" key="4">
    <source>
        <dbReference type="Pfam" id="PF00149"/>
    </source>
</evidence>
<organism evidence="6 7">
    <name type="scientific">Roseateles asaccharophilus</name>
    <dbReference type="NCBI Taxonomy" id="582607"/>
    <lineage>
        <taxon>Bacteria</taxon>
        <taxon>Pseudomonadati</taxon>
        <taxon>Pseudomonadota</taxon>
        <taxon>Betaproteobacteria</taxon>
        <taxon>Burkholderiales</taxon>
        <taxon>Sphaerotilaceae</taxon>
        <taxon>Roseateles</taxon>
    </lineage>
</organism>